<keyword evidence="2" id="KW-1185">Reference proteome</keyword>
<name>A0A182EYN5_ONCOC</name>
<dbReference type="EMBL" id="UYRW01014428">
    <property type="protein sequence ID" value="VDN00854.1"/>
    <property type="molecule type" value="Genomic_DNA"/>
</dbReference>
<protein>
    <submittedName>
        <fullName evidence="3">HNH endonuclease</fullName>
    </submittedName>
</protein>
<proteinExistence type="predicted"/>
<organism evidence="3">
    <name type="scientific">Onchocerca ochengi</name>
    <name type="common">Filarial nematode worm</name>
    <dbReference type="NCBI Taxonomy" id="42157"/>
    <lineage>
        <taxon>Eukaryota</taxon>
        <taxon>Metazoa</taxon>
        <taxon>Ecdysozoa</taxon>
        <taxon>Nematoda</taxon>
        <taxon>Chromadorea</taxon>
        <taxon>Rhabditida</taxon>
        <taxon>Spirurina</taxon>
        <taxon>Spiruromorpha</taxon>
        <taxon>Filarioidea</taxon>
        <taxon>Onchocercidae</taxon>
        <taxon>Onchocerca</taxon>
    </lineage>
</organism>
<dbReference type="STRING" id="42157.A0A182EYN5"/>
<sequence length="48" mass="5218">MGRVEKLIEGKDGLCRSAVARMSNGIRLTRAIGHLYPLEICGTESLDS</sequence>
<evidence type="ECO:0000313" key="1">
    <source>
        <dbReference type="EMBL" id="VDN00854.1"/>
    </source>
</evidence>
<reference evidence="1 2" key="2">
    <citation type="submission" date="2018-08" db="EMBL/GenBank/DDBJ databases">
        <authorList>
            <person name="Laetsch R D."/>
            <person name="Stevens L."/>
            <person name="Kumar S."/>
            <person name="Blaxter L. M."/>
        </authorList>
    </citation>
    <scope>NUCLEOTIDE SEQUENCE [LARGE SCALE GENOMIC DNA]</scope>
</reference>
<dbReference type="Proteomes" id="UP000271087">
    <property type="component" value="Unassembled WGS sequence"/>
</dbReference>
<accession>A0A182EYN5</accession>
<reference evidence="3" key="1">
    <citation type="submission" date="2016-06" db="UniProtKB">
        <authorList>
            <consortium name="WormBaseParasite"/>
        </authorList>
    </citation>
    <scope>IDENTIFICATION</scope>
</reference>
<dbReference type="WBParaSite" id="nOo.2.0.1.t13292-RA">
    <property type="protein sequence ID" value="nOo.2.0.1.t13292-RA"/>
    <property type="gene ID" value="nOo.2.0.1.g13292"/>
</dbReference>
<evidence type="ECO:0000313" key="2">
    <source>
        <dbReference type="Proteomes" id="UP000271087"/>
    </source>
</evidence>
<evidence type="ECO:0000313" key="3">
    <source>
        <dbReference type="WBParaSite" id="nOo.2.0.1.t13292-RA"/>
    </source>
</evidence>
<dbReference type="AlphaFoldDB" id="A0A182EYN5"/>
<dbReference type="OrthoDB" id="8052806at2759"/>
<gene>
    <name evidence="1" type="ORF">NOO_LOCUS13292</name>
</gene>